<dbReference type="InterPro" id="IPR027385">
    <property type="entry name" value="Beta-barrel_OMP"/>
</dbReference>
<dbReference type="EMBL" id="JACHGI010000017">
    <property type="protein sequence ID" value="MBB6469498.1"/>
    <property type="molecule type" value="Genomic_DNA"/>
</dbReference>
<evidence type="ECO:0000256" key="3">
    <source>
        <dbReference type="ARBA" id="ARBA00023136"/>
    </source>
</evidence>
<feature type="domain" description="Outer membrane protein beta-barrel" evidence="7">
    <location>
        <begin position="28"/>
        <end position="246"/>
    </location>
</feature>
<dbReference type="GO" id="GO:0009279">
    <property type="term" value="C:cell outer membrane"/>
    <property type="evidence" value="ECO:0007669"/>
    <property type="project" value="UniProtKB-SubCell"/>
</dbReference>
<proteinExistence type="inferred from homology"/>
<dbReference type="AlphaFoldDB" id="A0A8E1WK80"/>
<comment type="caution">
    <text evidence="8">The sequence shown here is derived from an EMBL/GenBank/DDBJ whole genome shotgun (WGS) entry which is preliminary data.</text>
</comment>
<dbReference type="InterPro" id="IPR011250">
    <property type="entry name" value="OMP/PagP_B-barrel"/>
</dbReference>
<dbReference type="Gene3D" id="2.40.160.20">
    <property type="match status" value="1"/>
</dbReference>
<sequence>MKPTTTMFIRKASSVMLLASSLPFAASLPAAASDALAAAPAGFVWTGGYVGIHLGYGGGRTTVTELDGYSFSVFDDTAFKFNSNGLLGGVHAGYLWQSGQLVYGLEMDFTGADIDNTVANSMIPGSDESFSTSIDWFGTTRARLGYAIDRFLPFVTGGVAFGHVRSSYDDNDAGQDNHAVADDVVAGWTVGAGAQYALTDNWSLRAEYLYVDLEDSQGSFETGGDSFRYDFDNNIHVVRLGASYRF</sequence>
<evidence type="ECO:0000256" key="4">
    <source>
        <dbReference type="ARBA" id="ARBA00023237"/>
    </source>
</evidence>
<keyword evidence="4" id="KW-0998">Cell outer membrane</keyword>
<dbReference type="Proteomes" id="UP000532373">
    <property type="component" value="Unassembled WGS sequence"/>
</dbReference>
<protein>
    <submittedName>
        <fullName evidence="8">Outer membrane immunogenic protein</fullName>
    </submittedName>
</protein>
<evidence type="ECO:0000259" key="7">
    <source>
        <dbReference type="Pfam" id="PF13505"/>
    </source>
</evidence>
<gene>
    <name evidence="8" type="ORF">HNQ96_005388</name>
</gene>
<dbReference type="PANTHER" id="PTHR34001">
    <property type="entry name" value="BLL7405 PROTEIN"/>
    <property type="match status" value="1"/>
</dbReference>
<accession>A0A8E1WK80</accession>
<dbReference type="InterPro" id="IPR051692">
    <property type="entry name" value="OMP-like"/>
</dbReference>
<comment type="similarity">
    <text evidence="5">Belongs to the Omp25/RopB family.</text>
</comment>
<feature type="chain" id="PRO_5034228490" evidence="6">
    <location>
        <begin position="33"/>
        <end position="246"/>
    </location>
</feature>
<organism evidence="8 9">
    <name type="scientific">Aminobacter carboxidus</name>
    <dbReference type="NCBI Taxonomy" id="376165"/>
    <lineage>
        <taxon>Bacteria</taxon>
        <taxon>Pseudomonadati</taxon>
        <taxon>Pseudomonadota</taxon>
        <taxon>Alphaproteobacteria</taxon>
        <taxon>Hyphomicrobiales</taxon>
        <taxon>Phyllobacteriaceae</taxon>
        <taxon>Aminobacter</taxon>
    </lineage>
</organism>
<dbReference type="RefSeq" id="WP_184772952.1">
    <property type="nucleotide sequence ID" value="NZ_JACHGI010000017.1"/>
</dbReference>
<dbReference type="PANTHER" id="PTHR34001:SF3">
    <property type="entry name" value="BLL7405 PROTEIN"/>
    <property type="match status" value="1"/>
</dbReference>
<evidence type="ECO:0000256" key="6">
    <source>
        <dbReference type="SAM" id="SignalP"/>
    </source>
</evidence>
<dbReference type="Pfam" id="PF13505">
    <property type="entry name" value="OMP_b-brl"/>
    <property type="match status" value="1"/>
</dbReference>
<comment type="subcellular location">
    <subcellularLocation>
        <location evidence="1">Cell outer membrane</location>
    </subcellularLocation>
</comment>
<evidence type="ECO:0000256" key="2">
    <source>
        <dbReference type="ARBA" id="ARBA00022729"/>
    </source>
</evidence>
<keyword evidence="2 6" id="KW-0732">Signal</keyword>
<dbReference type="SUPFAM" id="SSF56925">
    <property type="entry name" value="OMPA-like"/>
    <property type="match status" value="1"/>
</dbReference>
<name>A0A8E1WK80_9HYPH</name>
<evidence type="ECO:0000313" key="8">
    <source>
        <dbReference type="EMBL" id="MBB6469498.1"/>
    </source>
</evidence>
<evidence type="ECO:0000256" key="1">
    <source>
        <dbReference type="ARBA" id="ARBA00004442"/>
    </source>
</evidence>
<keyword evidence="3" id="KW-0472">Membrane</keyword>
<feature type="signal peptide" evidence="6">
    <location>
        <begin position="1"/>
        <end position="32"/>
    </location>
</feature>
<reference evidence="8 9" key="1">
    <citation type="submission" date="2020-08" db="EMBL/GenBank/DDBJ databases">
        <title>Genomic Encyclopedia of Type Strains, Phase IV (KMG-IV): sequencing the most valuable type-strain genomes for metagenomic binning, comparative biology and taxonomic classification.</title>
        <authorList>
            <person name="Goeker M."/>
        </authorList>
    </citation>
    <scope>NUCLEOTIDE SEQUENCE [LARGE SCALE GENOMIC DNA]</scope>
    <source>
        <strain evidence="8 9">DSM 17454</strain>
    </source>
</reference>
<evidence type="ECO:0000256" key="5">
    <source>
        <dbReference type="ARBA" id="ARBA00038306"/>
    </source>
</evidence>
<evidence type="ECO:0000313" key="9">
    <source>
        <dbReference type="Proteomes" id="UP000532373"/>
    </source>
</evidence>